<protein>
    <recommendedName>
        <fullName evidence="6">G-protein coupled receptors family 1 profile domain-containing protein</fullName>
    </recommendedName>
</protein>
<evidence type="ECO:0000256" key="3">
    <source>
        <dbReference type="ARBA" id="ARBA00022989"/>
    </source>
</evidence>
<dbReference type="PANTHER" id="PTHR24372">
    <property type="entry name" value="GLYCOPROTEIN HORMONE RECEPTOR"/>
    <property type="match status" value="1"/>
</dbReference>
<feature type="domain" description="G-protein coupled receptors family 1 profile" evidence="6">
    <location>
        <begin position="1"/>
        <end position="62"/>
    </location>
</feature>
<keyword evidence="8" id="KW-1185">Reference proteome</keyword>
<dbReference type="AlphaFoldDB" id="A0AAE1EBF9"/>
<dbReference type="SUPFAM" id="SSF81321">
    <property type="entry name" value="Family A G protein-coupled receptor-like"/>
    <property type="match status" value="1"/>
</dbReference>
<dbReference type="GO" id="GO:0005886">
    <property type="term" value="C:plasma membrane"/>
    <property type="evidence" value="ECO:0007669"/>
    <property type="project" value="TreeGrafter"/>
</dbReference>
<evidence type="ECO:0000256" key="1">
    <source>
        <dbReference type="ARBA" id="ARBA00004370"/>
    </source>
</evidence>
<dbReference type="GO" id="GO:0007189">
    <property type="term" value="P:adenylate cyclase-activating G protein-coupled receptor signaling pathway"/>
    <property type="evidence" value="ECO:0007669"/>
    <property type="project" value="TreeGrafter"/>
</dbReference>
<accession>A0AAE1EBF9</accession>
<dbReference type="PROSITE" id="PS50262">
    <property type="entry name" value="G_PROTEIN_RECEP_F1_2"/>
    <property type="match status" value="1"/>
</dbReference>
<evidence type="ECO:0000256" key="5">
    <source>
        <dbReference type="SAM" id="Phobius"/>
    </source>
</evidence>
<proteinExistence type="predicted"/>
<comment type="subcellular location">
    <subcellularLocation>
        <location evidence="1">Membrane</location>
    </subcellularLocation>
</comment>
<dbReference type="InterPro" id="IPR017452">
    <property type="entry name" value="GPCR_Rhodpsn_7TM"/>
</dbReference>
<feature type="transmembrane region" description="Helical" evidence="5">
    <location>
        <begin position="43"/>
        <end position="62"/>
    </location>
</feature>
<gene>
    <name evidence="7" type="ORF">RRG08_043823</name>
</gene>
<keyword evidence="2 5" id="KW-0812">Transmembrane</keyword>
<keyword evidence="4 5" id="KW-0472">Membrane</keyword>
<keyword evidence="3 5" id="KW-1133">Transmembrane helix</keyword>
<comment type="caution">
    <text evidence="7">The sequence shown here is derived from an EMBL/GenBank/DDBJ whole genome shotgun (WGS) entry which is preliminary data.</text>
</comment>
<feature type="transmembrane region" description="Helical" evidence="5">
    <location>
        <begin position="12"/>
        <end position="31"/>
    </location>
</feature>
<dbReference type="EMBL" id="JAWDGP010000452">
    <property type="protein sequence ID" value="KAK3800505.1"/>
    <property type="molecule type" value="Genomic_DNA"/>
</dbReference>
<dbReference type="Gene3D" id="1.20.1070.10">
    <property type="entry name" value="Rhodopsin 7-helix transmembrane proteins"/>
    <property type="match status" value="1"/>
</dbReference>
<evidence type="ECO:0000313" key="8">
    <source>
        <dbReference type="Proteomes" id="UP001283361"/>
    </source>
</evidence>
<reference evidence="7" key="1">
    <citation type="journal article" date="2023" name="G3 (Bethesda)">
        <title>A reference genome for the long-term kleptoplast-retaining sea slug Elysia crispata morphotype clarki.</title>
        <authorList>
            <person name="Eastman K.E."/>
            <person name="Pendleton A.L."/>
            <person name="Shaikh M.A."/>
            <person name="Suttiyut T."/>
            <person name="Ogas R."/>
            <person name="Tomko P."/>
            <person name="Gavelis G."/>
            <person name="Widhalm J.R."/>
            <person name="Wisecaver J.H."/>
        </authorList>
    </citation>
    <scope>NUCLEOTIDE SEQUENCE</scope>
    <source>
        <strain evidence="7">ECLA1</strain>
    </source>
</reference>
<dbReference type="GO" id="GO:0008528">
    <property type="term" value="F:G protein-coupled peptide receptor activity"/>
    <property type="evidence" value="ECO:0007669"/>
    <property type="project" value="TreeGrafter"/>
</dbReference>
<organism evidence="7 8">
    <name type="scientific">Elysia crispata</name>
    <name type="common">lettuce slug</name>
    <dbReference type="NCBI Taxonomy" id="231223"/>
    <lineage>
        <taxon>Eukaryota</taxon>
        <taxon>Metazoa</taxon>
        <taxon>Spiralia</taxon>
        <taxon>Lophotrochozoa</taxon>
        <taxon>Mollusca</taxon>
        <taxon>Gastropoda</taxon>
        <taxon>Heterobranchia</taxon>
        <taxon>Euthyneura</taxon>
        <taxon>Panpulmonata</taxon>
        <taxon>Sacoglossa</taxon>
        <taxon>Placobranchoidea</taxon>
        <taxon>Plakobranchidae</taxon>
        <taxon>Elysia</taxon>
    </lineage>
</organism>
<dbReference type="PANTHER" id="PTHR24372:SF77">
    <property type="entry name" value="G-PROTEIN COUPLED RECEPTORS FAMILY 1 PROFILE DOMAIN-CONTAINING PROTEIN"/>
    <property type="match status" value="1"/>
</dbReference>
<evidence type="ECO:0000256" key="4">
    <source>
        <dbReference type="ARBA" id="ARBA00023136"/>
    </source>
</evidence>
<sequence length="100" mass="11057">MRQDLNLARRLAAVAFTDLLCWLPIGILGFLALNGQTLGGEAYAWMAVFVVSVNSALNPVLYSQPVIRNHLLKVITKCTASKKKKLSFRPGICNIKVKEE</sequence>
<name>A0AAE1EBF9_9GAST</name>
<evidence type="ECO:0000259" key="6">
    <source>
        <dbReference type="PROSITE" id="PS50262"/>
    </source>
</evidence>
<evidence type="ECO:0000313" key="7">
    <source>
        <dbReference type="EMBL" id="KAK3800505.1"/>
    </source>
</evidence>
<dbReference type="Proteomes" id="UP001283361">
    <property type="component" value="Unassembled WGS sequence"/>
</dbReference>
<dbReference type="GO" id="GO:0009755">
    <property type="term" value="P:hormone-mediated signaling pathway"/>
    <property type="evidence" value="ECO:0007669"/>
    <property type="project" value="TreeGrafter"/>
</dbReference>
<evidence type="ECO:0000256" key="2">
    <source>
        <dbReference type="ARBA" id="ARBA00022692"/>
    </source>
</evidence>